<comment type="caution">
    <text evidence="2">The sequence shown here is derived from an EMBL/GenBank/DDBJ whole genome shotgun (WGS) entry which is preliminary data.</text>
</comment>
<dbReference type="Proteomes" id="UP000265520">
    <property type="component" value="Unassembled WGS sequence"/>
</dbReference>
<name>A0A392LY78_9FABA</name>
<keyword evidence="3" id="KW-1185">Reference proteome</keyword>
<accession>A0A392LY78</accession>
<dbReference type="EMBL" id="LXQA010000496">
    <property type="protein sequence ID" value="MCH79913.1"/>
    <property type="molecule type" value="Genomic_DNA"/>
</dbReference>
<keyword evidence="1" id="KW-0812">Transmembrane</keyword>
<keyword evidence="1" id="KW-0472">Membrane</keyword>
<evidence type="ECO:0000313" key="2">
    <source>
        <dbReference type="EMBL" id="MCH79913.1"/>
    </source>
</evidence>
<reference evidence="2 3" key="1">
    <citation type="journal article" date="2018" name="Front. Plant Sci.">
        <title>Red Clover (Trifolium pratense) and Zigzag Clover (T. medium) - A Picture of Genomic Similarities and Differences.</title>
        <authorList>
            <person name="Dluhosova J."/>
            <person name="Istvanek J."/>
            <person name="Nedelnik J."/>
            <person name="Repkova J."/>
        </authorList>
    </citation>
    <scope>NUCLEOTIDE SEQUENCE [LARGE SCALE GENOMIC DNA]</scope>
    <source>
        <strain evidence="3">cv. 10/8</strain>
        <tissue evidence="2">Leaf</tissue>
    </source>
</reference>
<organism evidence="2 3">
    <name type="scientific">Trifolium medium</name>
    <dbReference type="NCBI Taxonomy" id="97028"/>
    <lineage>
        <taxon>Eukaryota</taxon>
        <taxon>Viridiplantae</taxon>
        <taxon>Streptophyta</taxon>
        <taxon>Embryophyta</taxon>
        <taxon>Tracheophyta</taxon>
        <taxon>Spermatophyta</taxon>
        <taxon>Magnoliopsida</taxon>
        <taxon>eudicotyledons</taxon>
        <taxon>Gunneridae</taxon>
        <taxon>Pentapetalae</taxon>
        <taxon>rosids</taxon>
        <taxon>fabids</taxon>
        <taxon>Fabales</taxon>
        <taxon>Fabaceae</taxon>
        <taxon>Papilionoideae</taxon>
        <taxon>50 kb inversion clade</taxon>
        <taxon>NPAAA clade</taxon>
        <taxon>Hologalegina</taxon>
        <taxon>IRL clade</taxon>
        <taxon>Trifolieae</taxon>
        <taxon>Trifolium</taxon>
    </lineage>
</organism>
<feature type="non-terminal residue" evidence="2">
    <location>
        <position position="387"/>
    </location>
</feature>
<evidence type="ECO:0000313" key="3">
    <source>
        <dbReference type="Proteomes" id="UP000265520"/>
    </source>
</evidence>
<feature type="transmembrane region" description="Helical" evidence="1">
    <location>
        <begin position="135"/>
        <end position="153"/>
    </location>
</feature>
<keyword evidence="1" id="KW-1133">Transmembrane helix</keyword>
<evidence type="ECO:0000256" key="1">
    <source>
        <dbReference type="SAM" id="Phobius"/>
    </source>
</evidence>
<dbReference type="PANTHER" id="PTHR33116">
    <property type="entry name" value="REVERSE TRANSCRIPTASE ZINC-BINDING DOMAIN-CONTAINING PROTEIN-RELATED-RELATED"/>
    <property type="match status" value="1"/>
</dbReference>
<proteinExistence type="predicted"/>
<protein>
    <submittedName>
        <fullName evidence="2">Ribonuclease H protein</fullName>
    </submittedName>
</protein>
<dbReference type="AlphaFoldDB" id="A0A392LY78"/>
<sequence length="387" mass="44745">MNRAVELQRFNGFSFGGDDLVISHLQYADDTLFIGEATTENLWVIKAILRAFEMASGLRVNFHKSCLMGVNVSNEFMNMGAEFLNCRLGSVPFKYLGLPVGANPRRLVTWQPLLNTLQNKLSVWGNRYVSLGGRLILLNSVLSAIPIFFLSYMKMPVIVWKEVVKIQRKFLWGGVSDRKRISWVKWETICLPKREGGLGVRDLRIVNTSLLAKWRWRLLQNEDAMWSWSCDVRSVGGEVAQNLNWFSSSVSRTVSNGRNTRFWLDKWTPDGPLMLKFPHLFSLSRSPEATIGDMGNWLGEAWFWDFTWRRNLFVWEENQFHSLLSSLRPLVNRTGMDSWRWEPDPEGVFSARSVYSLLVHRWSLANLTIHQHKEVLALVWTSKAPMK</sequence>
<gene>
    <name evidence="2" type="ORF">A2U01_0000674</name>
</gene>
<dbReference type="PANTHER" id="PTHR33116:SF78">
    <property type="entry name" value="OS12G0587133 PROTEIN"/>
    <property type="match status" value="1"/>
</dbReference>